<evidence type="ECO:0000259" key="8">
    <source>
        <dbReference type="Pfam" id="PF01545"/>
    </source>
</evidence>
<dbReference type="InterPro" id="IPR050291">
    <property type="entry name" value="CDF_Transporter"/>
</dbReference>
<dbReference type="NCBIfam" id="TIGR01297">
    <property type="entry name" value="CDF"/>
    <property type="match status" value="1"/>
</dbReference>
<feature type="region of interest" description="Disordered" evidence="6">
    <location>
        <begin position="395"/>
        <end position="489"/>
    </location>
</feature>
<sequence>MSQLAREVVLGGTAAYSSPAQFTASIAQPRAASLERTSRTSVPDVESASVHEEAHEPLLLLGAAPIAGIEEGTRGSEAKSFARRVRIGINASWTVNVLLLISKAGIFVLSGSYAVLASAIDSLVDLLSQAVLAVAESQAARFDERYPIGRTRAAELSVLACACIMFVSTVLVIREAVGALWDGLHGEPPPLQVDATLFAVLGGATALKLGLFIYCRALCKNPIMVALSEDHANDVLSNVAAVVGAAVAGNVARLWYVDPAVAIVFSLLIVRSWLKICWDQGQKMIGLGAPEELVAEVTGVTEGHHLLMQLDRVTAYHHGSHMVVEVEVMLPPGMTVRESHDIALALQHKIEAIESVERAFVHVDYCRRSLEEHKVERNLKLGVLDVMTPLAGLEPTAAAGGSPRAGEAGGGSPPGCSGAAAGLPDQGAALGPQGLGRDKPGRCASAGGAAPAAGAGLASGAAVGPADVGGASGSGGSDLRAARADGGSS</sequence>
<dbReference type="GO" id="GO:0016020">
    <property type="term" value="C:membrane"/>
    <property type="evidence" value="ECO:0007669"/>
    <property type="project" value="UniProtKB-SubCell"/>
</dbReference>
<feature type="compositionally biased region" description="Low complexity" evidence="6">
    <location>
        <begin position="397"/>
        <end position="406"/>
    </location>
</feature>
<keyword evidence="2" id="KW-0813">Transport</keyword>
<feature type="domain" description="Cation efflux protein transmembrane" evidence="8">
    <location>
        <begin position="92"/>
        <end position="282"/>
    </location>
</feature>
<dbReference type="AlphaFoldDB" id="A0A2J8AJ00"/>
<evidence type="ECO:0000256" key="2">
    <source>
        <dbReference type="ARBA" id="ARBA00022448"/>
    </source>
</evidence>
<feature type="transmembrane region" description="Helical" evidence="7">
    <location>
        <begin position="231"/>
        <end position="248"/>
    </location>
</feature>
<evidence type="ECO:0000256" key="1">
    <source>
        <dbReference type="ARBA" id="ARBA00004141"/>
    </source>
</evidence>
<evidence type="ECO:0000256" key="3">
    <source>
        <dbReference type="ARBA" id="ARBA00022692"/>
    </source>
</evidence>
<protein>
    <submittedName>
        <fullName evidence="10">Metal tolerance protein 3</fullName>
    </submittedName>
</protein>
<evidence type="ECO:0000259" key="9">
    <source>
        <dbReference type="Pfam" id="PF16916"/>
    </source>
</evidence>
<keyword evidence="3 7" id="KW-0812">Transmembrane</keyword>
<feature type="transmembrane region" description="Helical" evidence="7">
    <location>
        <begin position="115"/>
        <end position="135"/>
    </location>
</feature>
<comment type="subcellular location">
    <subcellularLocation>
        <location evidence="1">Membrane</location>
        <topology evidence="1">Multi-pass membrane protein</topology>
    </subcellularLocation>
</comment>
<dbReference type="InterPro" id="IPR027470">
    <property type="entry name" value="Cation_efflux_CTD"/>
</dbReference>
<evidence type="ECO:0000256" key="6">
    <source>
        <dbReference type="SAM" id="MobiDB-lite"/>
    </source>
</evidence>
<accession>A0A2J8AJ00</accession>
<comment type="caution">
    <text evidence="10">The sequence shown here is derived from an EMBL/GenBank/DDBJ whole genome shotgun (WGS) entry which is preliminary data.</text>
</comment>
<feature type="domain" description="Cation efflux protein cytoplasmic" evidence="9">
    <location>
        <begin position="290"/>
        <end position="365"/>
    </location>
</feature>
<dbReference type="SUPFAM" id="SSF161111">
    <property type="entry name" value="Cation efflux protein transmembrane domain-like"/>
    <property type="match status" value="1"/>
</dbReference>
<dbReference type="Pfam" id="PF01545">
    <property type="entry name" value="Cation_efflux"/>
    <property type="match status" value="1"/>
</dbReference>
<evidence type="ECO:0000313" key="10">
    <source>
        <dbReference type="EMBL" id="PNH12488.1"/>
    </source>
</evidence>
<evidence type="ECO:0000256" key="7">
    <source>
        <dbReference type="SAM" id="Phobius"/>
    </source>
</evidence>
<feature type="transmembrane region" description="Helical" evidence="7">
    <location>
        <begin position="156"/>
        <end position="177"/>
    </location>
</feature>
<evidence type="ECO:0000256" key="4">
    <source>
        <dbReference type="ARBA" id="ARBA00022989"/>
    </source>
</evidence>
<evidence type="ECO:0000313" key="11">
    <source>
        <dbReference type="Proteomes" id="UP000236333"/>
    </source>
</evidence>
<dbReference type="PANTHER" id="PTHR43840:SF52">
    <property type="entry name" value="CATION EFFLUX FAMILY PROTEIN"/>
    <property type="match status" value="1"/>
</dbReference>
<evidence type="ECO:0000256" key="5">
    <source>
        <dbReference type="ARBA" id="ARBA00023136"/>
    </source>
</evidence>
<feature type="transmembrane region" description="Helical" evidence="7">
    <location>
        <begin position="87"/>
        <end position="109"/>
    </location>
</feature>
<dbReference type="Pfam" id="PF16916">
    <property type="entry name" value="ZT_dimer"/>
    <property type="match status" value="1"/>
</dbReference>
<gene>
    <name evidence="10" type="ORF">TSOC_000611</name>
</gene>
<dbReference type="SUPFAM" id="SSF160240">
    <property type="entry name" value="Cation efflux protein cytoplasmic domain-like"/>
    <property type="match status" value="1"/>
</dbReference>
<organism evidence="10 11">
    <name type="scientific">Tetrabaena socialis</name>
    <dbReference type="NCBI Taxonomy" id="47790"/>
    <lineage>
        <taxon>Eukaryota</taxon>
        <taxon>Viridiplantae</taxon>
        <taxon>Chlorophyta</taxon>
        <taxon>core chlorophytes</taxon>
        <taxon>Chlorophyceae</taxon>
        <taxon>CS clade</taxon>
        <taxon>Chlamydomonadales</taxon>
        <taxon>Tetrabaenaceae</taxon>
        <taxon>Tetrabaena</taxon>
    </lineage>
</organism>
<dbReference type="EMBL" id="PGGS01000008">
    <property type="protein sequence ID" value="PNH12488.1"/>
    <property type="molecule type" value="Genomic_DNA"/>
</dbReference>
<keyword evidence="11" id="KW-1185">Reference proteome</keyword>
<dbReference type="PANTHER" id="PTHR43840">
    <property type="entry name" value="MITOCHONDRIAL METAL TRANSPORTER 1-RELATED"/>
    <property type="match status" value="1"/>
</dbReference>
<name>A0A2J8AJ00_9CHLO</name>
<keyword evidence="4 7" id="KW-1133">Transmembrane helix</keyword>
<dbReference type="Proteomes" id="UP000236333">
    <property type="component" value="Unassembled WGS sequence"/>
</dbReference>
<dbReference type="OrthoDB" id="78296at2759"/>
<dbReference type="Gene3D" id="3.30.70.1350">
    <property type="entry name" value="Cation efflux protein, cytoplasmic domain"/>
    <property type="match status" value="1"/>
</dbReference>
<keyword evidence="5 7" id="KW-0472">Membrane</keyword>
<reference evidence="10 11" key="1">
    <citation type="journal article" date="2017" name="Mol. Biol. Evol.">
        <title>The 4-celled Tetrabaena socialis nuclear genome reveals the essential components for genetic control of cell number at the origin of multicellularity in the volvocine lineage.</title>
        <authorList>
            <person name="Featherston J."/>
            <person name="Arakaki Y."/>
            <person name="Hanschen E.R."/>
            <person name="Ferris P.J."/>
            <person name="Michod R.E."/>
            <person name="Olson B.J.S.C."/>
            <person name="Nozaki H."/>
            <person name="Durand P.M."/>
        </authorList>
    </citation>
    <scope>NUCLEOTIDE SEQUENCE [LARGE SCALE GENOMIC DNA]</scope>
    <source>
        <strain evidence="10 11">NIES-571</strain>
    </source>
</reference>
<proteinExistence type="predicted"/>
<feature type="transmembrane region" description="Helical" evidence="7">
    <location>
        <begin position="197"/>
        <end position="219"/>
    </location>
</feature>
<feature type="compositionally biased region" description="Low complexity" evidence="6">
    <location>
        <begin position="444"/>
        <end position="469"/>
    </location>
</feature>
<dbReference type="InterPro" id="IPR036837">
    <property type="entry name" value="Cation_efflux_CTD_sf"/>
</dbReference>
<dbReference type="Gene3D" id="1.20.1510.10">
    <property type="entry name" value="Cation efflux protein transmembrane domain"/>
    <property type="match status" value="1"/>
</dbReference>
<dbReference type="InterPro" id="IPR058533">
    <property type="entry name" value="Cation_efflux_TM"/>
</dbReference>
<dbReference type="GO" id="GO:0008324">
    <property type="term" value="F:monoatomic cation transmembrane transporter activity"/>
    <property type="evidence" value="ECO:0007669"/>
    <property type="project" value="InterPro"/>
</dbReference>
<dbReference type="InterPro" id="IPR002524">
    <property type="entry name" value="Cation_efflux"/>
</dbReference>
<dbReference type="InterPro" id="IPR027469">
    <property type="entry name" value="Cation_efflux_TMD_sf"/>
</dbReference>